<dbReference type="RefSeq" id="WP_267777158.1">
    <property type="nucleotide sequence ID" value="NZ_JAPNKE010000002.1"/>
</dbReference>
<feature type="region of interest" description="Disordered" evidence="1">
    <location>
        <begin position="1"/>
        <end position="21"/>
    </location>
</feature>
<dbReference type="AlphaFoldDB" id="A0A9X3F7S7"/>
<proteinExistence type="predicted"/>
<dbReference type="EMBL" id="JAPNKE010000002">
    <property type="protein sequence ID" value="MCY1013323.1"/>
    <property type="molecule type" value="Genomic_DNA"/>
</dbReference>
<sequence length="75" mass="8325">MTYRNAKRLASPPSSPARPACDESLAIRHEVAWLAEVERRWHAVESGLEATVDHEEALAFIFSPSLALARPSQAR</sequence>
<protein>
    <submittedName>
        <fullName evidence="2">Uncharacterized protein</fullName>
    </submittedName>
</protein>
<keyword evidence="3" id="KW-1185">Reference proteome</keyword>
<organism evidence="2 3">
    <name type="scientific">Nannocystis pusilla</name>
    <dbReference type="NCBI Taxonomy" id="889268"/>
    <lineage>
        <taxon>Bacteria</taxon>
        <taxon>Pseudomonadati</taxon>
        <taxon>Myxococcota</taxon>
        <taxon>Polyangia</taxon>
        <taxon>Nannocystales</taxon>
        <taxon>Nannocystaceae</taxon>
        <taxon>Nannocystis</taxon>
    </lineage>
</organism>
<evidence type="ECO:0000256" key="1">
    <source>
        <dbReference type="SAM" id="MobiDB-lite"/>
    </source>
</evidence>
<name>A0A9X3F7S7_9BACT</name>
<accession>A0A9X3F7S7</accession>
<gene>
    <name evidence="2" type="ORF">OV079_48905</name>
</gene>
<comment type="caution">
    <text evidence="2">The sequence shown here is derived from an EMBL/GenBank/DDBJ whole genome shotgun (WGS) entry which is preliminary data.</text>
</comment>
<reference evidence="2" key="1">
    <citation type="submission" date="2022-11" db="EMBL/GenBank/DDBJ databases">
        <title>Minimal conservation of predation-associated metabolite biosynthetic gene clusters underscores biosynthetic potential of Myxococcota including descriptions for ten novel species: Archangium lansinium sp. nov., Myxococcus landrumus sp. nov., Nannocystis bai.</title>
        <authorList>
            <person name="Ahearne A."/>
            <person name="Stevens C."/>
            <person name="Phillips K."/>
        </authorList>
    </citation>
    <scope>NUCLEOTIDE SEQUENCE</scope>
    <source>
        <strain evidence="2">Na p29</strain>
    </source>
</reference>
<evidence type="ECO:0000313" key="3">
    <source>
        <dbReference type="Proteomes" id="UP001150924"/>
    </source>
</evidence>
<dbReference type="Proteomes" id="UP001150924">
    <property type="component" value="Unassembled WGS sequence"/>
</dbReference>
<evidence type="ECO:0000313" key="2">
    <source>
        <dbReference type="EMBL" id="MCY1013323.1"/>
    </source>
</evidence>